<reference evidence="3" key="1">
    <citation type="submission" date="2025-08" db="UniProtKB">
        <authorList>
            <consortium name="RefSeq"/>
        </authorList>
    </citation>
    <scope>IDENTIFICATION</scope>
    <source>
        <strain evidence="3">15085-1641.00</strain>
        <tissue evidence="3">Whole body</tissue>
    </source>
</reference>
<evidence type="ECO:0000256" key="1">
    <source>
        <dbReference type="SAM" id="SignalP"/>
    </source>
</evidence>
<organism evidence="2 3">
    <name type="scientific">Drosophila hydei</name>
    <name type="common">Fruit fly</name>
    <dbReference type="NCBI Taxonomy" id="7224"/>
    <lineage>
        <taxon>Eukaryota</taxon>
        <taxon>Metazoa</taxon>
        <taxon>Ecdysozoa</taxon>
        <taxon>Arthropoda</taxon>
        <taxon>Hexapoda</taxon>
        <taxon>Insecta</taxon>
        <taxon>Pterygota</taxon>
        <taxon>Neoptera</taxon>
        <taxon>Endopterygota</taxon>
        <taxon>Diptera</taxon>
        <taxon>Brachycera</taxon>
        <taxon>Muscomorpha</taxon>
        <taxon>Ephydroidea</taxon>
        <taxon>Drosophilidae</taxon>
        <taxon>Drosophila</taxon>
    </lineage>
</organism>
<dbReference type="GO" id="GO:0005549">
    <property type="term" value="F:odorant binding"/>
    <property type="evidence" value="ECO:0007669"/>
    <property type="project" value="InterPro"/>
</dbReference>
<dbReference type="SUPFAM" id="SSF47565">
    <property type="entry name" value="Insect pheromone/odorant-binding proteins"/>
    <property type="match status" value="1"/>
</dbReference>
<evidence type="ECO:0000313" key="3">
    <source>
        <dbReference type="RefSeq" id="XP_023165126.2"/>
    </source>
</evidence>
<dbReference type="AlphaFoldDB" id="A0A6J1LFX2"/>
<dbReference type="KEGG" id="dhe:111595561"/>
<keyword evidence="1" id="KW-0732">Signal</keyword>
<dbReference type="OMA" id="EMKYMCY"/>
<accession>A0A6J1LFX2</accession>
<evidence type="ECO:0000313" key="2">
    <source>
        <dbReference type="Proteomes" id="UP000504633"/>
    </source>
</evidence>
<gene>
    <name evidence="3" type="primary">LOC111595561</name>
</gene>
<dbReference type="RefSeq" id="XP_023165126.2">
    <property type="nucleotide sequence ID" value="XM_023309358.2"/>
</dbReference>
<dbReference type="GeneID" id="111595561"/>
<name>A0A6J1LFX2_DROHY</name>
<dbReference type="InterPro" id="IPR036728">
    <property type="entry name" value="PBP_GOBP_sf"/>
</dbReference>
<dbReference type="OrthoDB" id="7829573at2759"/>
<feature type="chain" id="PRO_5026737181" evidence="1">
    <location>
        <begin position="23"/>
        <end position="144"/>
    </location>
</feature>
<keyword evidence="2" id="KW-1185">Reference proteome</keyword>
<feature type="signal peptide" evidence="1">
    <location>
        <begin position="1"/>
        <end position="22"/>
    </location>
</feature>
<dbReference type="Pfam" id="PF01395">
    <property type="entry name" value="PBP_GOBP"/>
    <property type="match status" value="1"/>
</dbReference>
<dbReference type="CDD" id="cd23992">
    <property type="entry name" value="PBP_GOBP"/>
    <property type="match status" value="1"/>
</dbReference>
<protein>
    <submittedName>
        <fullName evidence="3">General odorant-binding protein 57c-like</fullName>
    </submittedName>
</protein>
<proteinExistence type="predicted"/>
<dbReference type="Gene3D" id="1.10.238.20">
    <property type="entry name" value="Pheromone/general odorant binding protein domain"/>
    <property type="match status" value="1"/>
</dbReference>
<dbReference type="Proteomes" id="UP000504633">
    <property type="component" value="Unplaced"/>
</dbReference>
<sequence>MFYYIKTLIFLTFLLAFVQSLSVPIDVEDKCLAENNSTRLSLYDQISRAKSDGHLENIEMKYMCYVHCAAAEMNILDSNDQLDIELFQKIEHLQEENVAVIEECNRVISLVTDRCIYAFQILICYINNIRSINYINIAPGFPQK</sequence>
<dbReference type="InterPro" id="IPR006170">
    <property type="entry name" value="PBP/GOBP"/>
</dbReference>